<dbReference type="AlphaFoldDB" id="A0AAV2TBN7"/>
<dbReference type="PANTHER" id="PTHR31701:SF2">
    <property type="entry name" value="ENDOPLASMIC RETICULUM MEMBRANE-ASSOCIATED RNA DEGRADATION PROTEIN"/>
    <property type="match status" value="1"/>
</dbReference>
<comment type="caution">
    <text evidence="2">The sequence shown here is derived from an EMBL/GenBank/DDBJ whole genome shotgun (WGS) entry which is preliminary data.</text>
</comment>
<sequence length="658" mass="75650">MAYRESFLSPYSKSLLTDGFYSSCLARDFHYLTDFFVNFDEISLELVDLLSSKLYDKAAAVIMPIVRSSCLSFARYSTPEIHCHFIQSLLWLSDPTEFLELHARLGQHDPCERLTIFLRLTALLEFSLGRLYWNPVDKCANNMIELLKSPYLANLCGKNCMLVLSLFFGPVSSMNIRNLCWHGFVSPSDMQEFNPFILPFIFVLLLSIGRQLTNRGTVNLEQFLRPSRVNLLLDLPELKPSVIEANNIQLTKIVQHHHISSVSSVQYVEYIDKLFFATRRRNLDILCLSLICISIILRCEFAAAFDWPEGCLSSEDRFFVTIDGILEFKDAKLESKFPDVRNYVRFAEALDTRVLAILCELLSTHSGPRLKDHLSHGEFCCWKSGISINHDGDDIFSNAAMLVRAALISLLLFPSMHSPSLERLASWPEDYVFTYHPIPLYVQRITRLREKQAKLRDELITFNVKSVPALPNYDSFTNLWVPQTATVTPTIVVGDIWITLSSWHIVSALCQLATSSRPYSILRRLNQISRKHLEVVDSILRKISHFRELQSSDGTTYRQEATVQKFLSASVLCTSYFRWLDDFFSRIWGFWLGGSGRSIETIVQIMVHSTACTANSTRMFDYLERTIDKLTLWISKSQWDRIPSYFENFVLPSPKQAK</sequence>
<protein>
    <recommendedName>
        <fullName evidence="1">DUF4209 domain-containing protein</fullName>
    </recommendedName>
</protein>
<accession>A0AAV2TBN7</accession>
<evidence type="ECO:0000259" key="1">
    <source>
        <dbReference type="Pfam" id="PF13910"/>
    </source>
</evidence>
<evidence type="ECO:0000313" key="2">
    <source>
        <dbReference type="EMBL" id="CAL5134892.1"/>
    </source>
</evidence>
<organism evidence="2 3">
    <name type="scientific">Calicophoron daubneyi</name>
    <name type="common">Rumen fluke</name>
    <name type="synonym">Paramphistomum daubneyi</name>
    <dbReference type="NCBI Taxonomy" id="300641"/>
    <lineage>
        <taxon>Eukaryota</taxon>
        <taxon>Metazoa</taxon>
        <taxon>Spiralia</taxon>
        <taxon>Lophotrochozoa</taxon>
        <taxon>Platyhelminthes</taxon>
        <taxon>Trematoda</taxon>
        <taxon>Digenea</taxon>
        <taxon>Plagiorchiida</taxon>
        <taxon>Pronocephalata</taxon>
        <taxon>Paramphistomoidea</taxon>
        <taxon>Paramphistomidae</taxon>
        <taxon>Calicophoron</taxon>
    </lineage>
</organism>
<name>A0AAV2TBN7_CALDB</name>
<gene>
    <name evidence="2" type="ORF">CDAUBV1_LOCUS8845</name>
</gene>
<dbReference type="EMBL" id="CAXLJL010000234">
    <property type="protein sequence ID" value="CAL5134892.1"/>
    <property type="molecule type" value="Genomic_DNA"/>
</dbReference>
<feature type="domain" description="DUF4209" evidence="1">
    <location>
        <begin position="139"/>
        <end position="207"/>
    </location>
</feature>
<dbReference type="Pfam" id="PF13910">
    <property type="entry name" value="DUF4209"/>
    <property type="match status" value="1"/>
</dbReference>
<evidence type="ECO:0000313" key="3">
    <source>
        <dbReference type="Proteomes" id="UP001497525"/>
    </source>
</evidence>
<dbReference type="InterPro" id="IPR039635">
    <property type="entry name" value="ERMARD"/>
</dbReference>
<reference evidence="2" key="1">
    <citation type="submission" date="2024-06" db="EMBL/GenBank/DDBJ databases">
        <authorList>
            <person name="Liu X."/>
            <person name="Lenzi L."/>
            <person name="Haldenby T S."/>
            <person name="Uol C."/>
        </authorList>
    </citation>
    <scope>NUCLEOTIDE SEQUENCE</scope>
</reference>
<dbReference type="PANTHER" id="PTHR31701">
    <property type="entry name" value="ENDOPLASMIC RETICULUM MEMBRANE-ASSOCIATED RNA DEGRADATION PROTEIN"/>
    <property type="match status" value="1"/>
</dbReference>
<dbReference type="InterPro" id="IPR025209">
    <property type="entry name" value="DUF4209"/>
</dbReference>
<dbReference type="Proteomes" id="UP001497525">
    <property type="component" value="Unassembled WGS sequence"/>
</dbReference>
<proteinExistence type="predicted"/>